<protein>
    <submittedName>
        <fullName evidence="3">Putative secreted protein</fullName>
    </submittedName>
</protein>
<feature type="domain" description="DUF1023" evidence="2">
    <location>
        <begin position="189"/>
        <end position="362"/>
    </location>
</feature>
<feature type="transmembrane region" description="Helical" evidence="1">
    <location>
        <begin position="47"/>
        <end position="65"/>
    </location>
</feature>
<keyword evidence="1" id="KW-0812">Transmembrane</keyword>
<dbReference type="Gene3D" id="3.40.50.1820">
    <property type="entry name" value="alpha/beta hydrolase"/>
    <property type="match status" value="1"/>
</dbReference>
<proteinExistence type="predicted"/>
<evidence type="ECO:0000313" key="3">
    <source>
        <dbReference type="EMBL" id="ATL27471.1"/>
    </source>
</evidence>
<keyword evidence="1" id="KW-0472">Membrane</keyword>
<dbReference type="PROSITE" id="PS51257">
    <property type="entry name" value="PROKAR_LIPOPROTEIN"/>
    <property type="match status" value="1"/>
</dbReference>
<evidence type="ECO:0000259" key="2">
    <source>
        <dbReference type="Pfam" id="PF06259"/>
    </source>
</evidence>
<dbReference type="Proteomes" id="UP000221011">
    <property type="component" value="Chromosome"/>
</dbReference>
<accession>A0A291Q6X0</accession>
<dbReference type="SUPFAM" id="SSF53474">
    <property type="entry name" value="alpha/beta-Hydrolases"/>
    <property type="match status" value="1"/>
</dbReference>
<gene>
    <name evidence="3" type="ORF">KY5_2453</name>
</gene>
<name>A0A291Q6X0_9ACTN</name>
<keyword evidence="4" id="KW-1185">Reference proteome</keyword>
<evidence type="ECO:0000256" key="1">
    <source>
        <dbReference type="SAM" id="Phobius"/>
    </source>
</evidence>
<dbReference type="Pfam" id="PF06259">
    <property type="entry name" value="Abhydrolase_8"/>
    <property type="match status" value="1"/>
</dbReference>
<sequence length="434" mass="46293">MRPLCLNYPSRNVICLTRCTVGITVLLGCSAVTSFDSSPQLNAWRALLALAVVFVMLATTGWTAVRHNRGDASPLQAALSAWERGSIDGHALPDPDSPAGRLSHFFASLNGKQRDRLAARYPLAVGNMNGAPVTLRYRANHIALGQARKVERERMHDKRLSPVGKQEAERRMKRFGVMMRPGRHVIAFDPMGSGRMAEVFGDLDKAQRVSVVVPGVDTNVLTFERTFRKYSAPVGMARALYRAERSAKPDTRTAVIAWADYTAPVGIGVDAATAMRAEDGAVRLDSMVRGLPGRTPVALYCHSYGSVVCGVAARQLPSRVTDIAVAGSPGMRADRAGQLGTGARIWATRDSDDWIQDVPYMEVGGLGHGADPVSGGFGARVLSAAGAAGHTGYFEPGTESLRNFAEIGTGSYYGVRCASGDAACRKGISDSAVA</sequence>
<organism evidence="3 4">
    <name type="scientific">Streptomyces formicae</name>
    <dbReference type="NCBI Taxonomy" id="1616117"/>
    <lineage>
        <taxon>Bacteria</taxon>
        <taxon>Bacillati</taxon>
        <taxon>Actinomycetota</taxon>
        <taxon>Actinomycetes</taxon>
        <taxon>Kitasatosporales</taxon>
        <taxon>Streptomycetaceae</taxon>
        <taxon>Streptomyces</taxon>
    </lineage>
</organism>
<evidence type="ECO:0000313" key="4">
    <source>
        <dbReference type="Proteomes" id="UP000221011"/>
    </source>
</evidence>
<reference evidence="3 4" key="1">
    <citation type="submission" date="2017-08" db="EMBL/GenBank/DDBJ databases">
        <title>Complete Genome Sequence of Streptomyces formicae KY5, the formicamycin producer.</title>
        <authorList>
            <person name="Holmes N.A."/>
            <person name="Devine R."/>
            <person name="Qin Z."/>
            <person name="Seipke R.F."/>
            <person name="Wilkinson B."/>
            <person name="Hutchings M.I."/>
        </authorList>
    </citation>
    <scope>NUCLEOTIDE SEQUENCE [LARGE SCALE GENOMIC DNA]</scope>
    <source>
        <strain evidence="3 4">KY5</strain>
    </source>
</reference>
<keyword evidence="1" id="KW-1133">Transmembrane helix</keyword>
<dbReference type="AlphaFoldDB" id="A0A291Q6X0"/>
<dbReference type="InterPro" id="IPR010427">
    <property type="entry name" value="DUF1023"/>
</dbReference>
<dbReference type="KEGG" id="sfk:KY5_2453"/>
<dbReference type="EMBL" id="CP022685">
    <property type="protein sequence ID" value="ATL27471.1"/>
    <property type="molecule type" value="Genomic_DNA"/>
</dbReference>
<dbReference type="InterPro" id="IPR029058">
    <property type="entry name" value="AB_hydrolase_fold"/>
</dbReference>